<sequence length="71" mass="7873">MRFELVNRDVKAGFGGLDHRVDDAARDDLTHAHADELEDADLHAGSAGGNPEPERHEAEEDYEENKSKSDN</sequence>
<feature type="compositionally biased region" description="Basic and acidic residues" evidence="1">
    <location>
        <begin position="52"/>
        <end position="71"/>
    </location>
</feature>
<reference evidence="2" key="1">
    <citation type="submission" date="2019-08" db="EMBL/GenBank/DDBJ databases">
        <authorList>
            <person name="Kucharzyk K."/>
            <person name="Murdoch R.W."/>
            <person name="Higgins S."/>
            <person name="Loffler F."/>
        </authorList>
    </citation>
    <scope>NUCLEOTIDE SEQUENCE</scope>
</reference>
<dbReference type="AlphaFoldDB" id="A0A645BC15"/>
<evidence type="ECO:0000256" key="1">
    <source>
        <dbReference type="SAM" id="MobiDB-lite"/>
    </source>
</evidence>
<feature type="region of interest" description="Disordered" evidence="1">
    <location>
        <begin position="28"/>
        <end position="71"/>
    </location>
</feature>
<name>A0A645BC15_9ZZZZ</name>
<comment type="caution">
    <text evidence="2">The sequence shown here is derived from an EMBL/GenBank/DDBJ whole genome shotgun (WGS) entry which is preliminary data.</text>
</comment>
<proteinExistence type="predicted"/>
<organism evidence="2">
    <name type="scientific">bioreactor metagenome</name>
    <dbReference type="NCBI Taxonomy" id="1076179"/>
    <lineage>
        <taxon>unclassified sequences</taxon>
        <taxon>metagenomes</taxon>
        <taxon>ecological metagenomes</taxon>
    </lineage>
</organism>
<dbReference type="EMBL" id="VSSQ01019164">
    <property type="protein sequence ID" value="MPM63000.1"/>
    <property type="molecule type" value="Genomic_DNA"/>
</dbReference>
<evidence type="ECO:0000313" key="2">
    <source>
        <dbReference type="EMBL" id="MPM63000.1"/>
    </source>
</evidence>
<gene>
    <name evidence="2" type="ORF">SDC9_109878</name>
</gene>
<accession>A0A645BC15</accession>
<protein>
    <submittedName>
        <fullName evidence="2">Uncharacterized protein</fullName>
    </submittedName>
</protein>